<sequence length="216" mass="24382">MAAEHLVSIESVEIPASRFTHRGHEFEVGLFPSPYGPGFEILLTDRLGVILMQGLENTFVPETALPLDEEVKVPLLKLRDWLQKHVMGLDEETFQRLLNTPRHRPEFRWSHETLDAVRGIDWDQPDETFRHRGHNFSVGHCTVSGGVLVVLRDDKGLFNGSTTLPAAEIVREAMQGRDLIQRGVAAMKEMVTMKTAAEVKDMISKPRVPTQPEAMH</sequence>
<protein>
    <submittedName>
        <fullName evidence="1">Uncharacterized protein</fullName>
    </submittedName>
</protein>
<keyword evidence="2" id="KW-1185">Reference proteome</keyword>
<gene>
    <name evidence="1" type="ORF">GXW71_24595</name>
</gene>
<evidence type="ECO:0000313" key="1">
    <source>
        <dbReference type="EMBL" id="MBR0667559.1"/>
    </source>
</evidence>
<dbReference type="EMBL" id="JAAGBB010000037">
    <property type="protein sequence ID" value="MBR0667559.1"/>
    <property type="molecule type" value="Genomic_DNA"/>
</dbReference>
<proteinExistence type="predicted"/>
<name>A0ABS5F4Q4_9PROT</name>
<accession>A0ABS5F4Q4</accession>
<dbReference type="Proteomes" id="UP001196870">
    <property type="component" value="Unassembled WGS sequence"/>
</dbReference>
<comment type="caution">
    <text evidence="1">The sequence shown here is derived from an EMBL/GenBank/DDBJ whole genome shotgun (WGS) entry which is preliminary data.</text>
</comment>
<dbReference type="RefSeq" id="WP_211855339.1">
    <property type="nucleotide sequence ID" value="NZ_JAAGBB010000037.1"/>
</dbReference>
<evidence type="ECO:0000313" key="2">
    <source>
        <dbReference type="Proteomes" id="UP001196870"/>
    </source>
</evidence>
<reference evidence="2" key="1">
    <citation type="journal article" date="2021" name="Syst. Appl. Microbiol.">
        <title>Roseomonas hellenica sp. nov., isolated from roots of wild-growing Alkanna tinctoria.</title>
        <authorList>
            <person name="Rat A."/>
            <person name="Naranjo H.D."/>
            <person name="Lebbe L."/>
            <person name="Cnockaert M."/>
            <person name="Krigas N."/>
            <person name="Grigoriadou K."/>
            <person name="Maloupa E."/>
            <person name="Willems A."/>
        </authorList>
    </citation>
    <scope>NUCLEOTIDE SEQUENCE [LARGE SCALE GENOMIC DNA]</scope>
    <source>
        <strain evidence="2">LMG 31523</strain>
    </source>
</reference>
<organism evidence="1 2">
    <name type="scientific">Plastoroseomonas hellenica</name>
    <dbReference type="NCBI Taxonomy" id="2687306"/>
    <lineage>
        <taxon>Bacteria</taxon>
        <taxon>Pseudomonadati</taxon>
        <taxon>Pseudomonadota</taxon>
        <taxon>Alphaproteobacteria</taxon>
        <taxon>Acetobacterales</taxon>
        <taxon>Acetobacteraceae</taxon>
        <taxon>Plastoroseomonas</taxon>
    </lineage>
</organism>